<dbReference type="SUPFAM" id="SSF53218">
    <property type="entry name" value="Molybdenum cofactor biosynthesis proteins"/>
    <property type="match status" value="1"/>
</dbReference>
<feature type="domain" description="MoaB/Mog" evidence="3">
    <location>
        <begin position="178"/>
        <end position="316"/>
    </location>
</feature>
<dbReference type="InterPro" id="IPR036688">
    <property type="entry name" value="MoeA_C_domain_IV_sf"/>
</dbReference>
<evidence type="ECO:0000256" key="2">
    <source>
        <dbReference type="ARBA" id="ARBA00023150"/>
    </source>
</evidence>
<dbReference type="GO" id="GO:0006777">
    <property type="term" value="P:Mo-molybdopterin cofactor biosynthetic process"/>
    <property type="evidence" value="ECO:0007669"/>
    <property type="project" value="UniProtKB-KW"/>
</dbReference>
<dbReference type="KEGG" id="mzh:Mzhil_1834"/>
<dbReference type="SMART" id="SM00852">
    <property type="entry name" value="MoCF_biosynth"/>
    <property type="match status" value="1"/>
</dbReference>
<dbReference type="STRING" id="679901.Mzhil_1834"/>
<dbReference type="NCBIfam" id="NF045515">
    <property type="entry name" value="Glp_gephyrin"/>
    <property type="match status" value="1"/>
</dbReference>
<dbReference type="InterPro" id="IPR005110">
    <property type="entry name" value="MoeA_linker/N"/>
</dbReference>
<dbReference type="InterPro" id="IPR001453">
    <property type="entry name" value="MoaB/Mog_dom"/>
</dbReference>
<evidence type="ECO:0000313" key="4">
    <source>
        <dbReference type="EMBL" id="AEH61669.1"/>
    </source>
</evidence>
<dbReference type="InterPro" id="IPR036135">
    <property type="entry name" value="MoeA_linker/N_sf"/>
</dbReference>
<dbReference type="Pfam" id="PF03454">
    <property type="entry name" value="MoeA_C"/>
    <property type="match status" value="1"/>
</dbReference>
<dbReference type="Gene3D" id="3.40.980.10">
    <property type="entry name" value="MoaB/Mog-like domain"/>
    <property type="match status" value="1"/>
</dbReference>
<dbReference type="OrthoDB" id="31371at2157"/>
<dbReference type="CDD" id="cd00887">
    <property type="entry name" value="MoeA"/>
    <property type="match status" value="1"/>
</dbReference>
<dbReference type="Pfam" id="PF00994">
    <property type="entry name" value="MoCF_biosynth"/>
    <property type="match status" value="1"/>
</dbReference>
<name>F7XMD3_METZD</name>
<sequence length="397" mass="42890">MKSKIIRKRTKLADARELLLNSFTPPDSCETIELNDSCGRVLAKDVIAERNVPHYDRAAMDGYAVRSSDTVSASDSSPIILRATDEISEGSCVRVHTGSAMPPESDAVVKIEDTSHKGDLIEVHTQVHPGKHVGYTGEDIKIGDKVLDAGHFLRPCDIAMLASIGINIIEVYRKPVVAIIPTGNELVKRPSQITPPPGKITETNSLMAGMYVSKWGGKPQYCDIVPDNPELIGQVIESQLNADMILLCGGTSVGERDHVPDAVDSIGKILVHGIGISPGKPTALGVINNIPVICMPGYPAAGLVCLFEFVRPSLMKLAHINKIRTPPLQARLDRKITSRIGYVTYTRVRLENGNAIPLMTSGAGIMSSVSRADGFVVIEENVEGYEEGEIVEVELIE</sequence>
<dbReference type="Gene3D" id="2.170.190.11">
    <property type="entry name" value="Molybdopterin biosynthesis moea protein, domain 3"/>
    <property type="match status" value="1"/>
</dbReference>
<accession>F7XMD3</accession>
<reference evidence="4" key="1">
    <citation type="submission" date="2010-07" db="EMBL/GenBank/DDBJ databases">
        <title>The complete genome of Methanosalsum zhilinae DSM 4017.</title>
        <authorList>
            <consortium name="US DOE Joint Genome Institute (JGI-PGF)"/>
            <person name="Lucas S."/>
            <person name="Copeland A."/>
            <person name="Lapidus A."/>
            <person name="Glavina del Rio T."/>
            <person name="Dalin E."/>
            <person name="Tice H."/>
            <person name="Bruce D."/>
            <person name="Goodwin L."/>
            <person name="Pitluck S."/>
            <person name="Kyrpides N."/>
            <person name="Mavromatis K."/>
            <person name="Ovchinnikova G."/>
            <person name="Daligault H."/>
            <person name="Detter J.C."/>
            <person name="Han C."/>
            <person name="Tapia R."/>
            <person name="Larimer F."/>
            <person name="Land M."/>
            <person name="Hauser L."/>
            <person name="Markowitz V."/>
            <person name="Cheng J.-F."/>
            <person name="Hugenholtz P."/>
            <person name="Woyke T."/>
            <person name="Wu D."/>
            <person name="Spring S."/>
            <person name="Schueler E."/>
            <person name="Brambilla E."/>
            <person name="Klenk H.-P."/>
            <person name="Eisen J.A."/>
        </authorList>
    </citation>
    <scope>NUCLEOTIDE SEQUENCE</scope>
    <source>
        <strain evidence="4">DSM 4017</strain>
    </source>
</reference>
<dbReference type="PANTHER" id="PTHR10192">
    <property type="entry name" value="MOLYBDOPTERIN BIOSYNTHESIS PROTEIN"/>
    <property type="match status" value="1"/>
</dbReference>
<dbReference type="GO" id="GO:0061599">
    <property type="term" value="F:molybdopterin molybdotransferase activity"/>
    <property type="evidence" value="ECO:0007669"/>
    <property type="project" value="TreeGrafter"/>
</dbReference>
<dbReference type="AlphaFoldDB" id="F7XMD3"/>
<dbReference type="Proteomes" id="UP000006622">
    <property type="component" value="Chromosome"/>
</dbReference>
<dbReference type="InterPro" id="IPR036425">
    <property type="entry name" value="MoaB/Mog-like_dom_sf"/>
</dbReference>
<dbReference type="GeneID" id="10823477"/>
<dbReference type="Gene3D" id="3.90.105.10">
    <property type="entry name" value="Molybdopterin biosynthesis moea protein, domain 2"/>
    <property type="match status" value="1"/>
</dbReference>
<evidence type="ECO:0000313" key="5">
    <source>
        <dbReference type="Proteomes" id="UP000006622"/>
    </source>
</evidence>
<dbReference type="GO" id="GO:0005737">
    <property type="term" value="C:cytoplasm"/>
    <property type="evidence" value="ECO:0007669"/>
    <property type="project" value="TreeGrafter"/>
</dbReference>
<evidence type="ECO:0000259" key="3">
    <source>
        <dbReference type="SMART" id="SM00852"/>
    </source>
</evidence>
<dbReference type="InterPro" id="IPR038987">
    <property type="entry name" value="MoeA-like"/>
</dbReference>
<dbReference type="SUPFAM" id="SSF63867">
    <property type="entry name" value="MoeA C-terminal domain-like"/>
    <property type="match status" value="1"/>
</dbReference>
<dbReference type="UniPathway" id="UPA00344"/>
<dbReference type="Gene3D" id="2.40.340.10">
    <property type="entry name" value="MoeA, C-terminal, domain IV"/>
    <property type="match status" value="1"/>
</dbReference>
<dbReference type="Pfam" id="PF03453">
    <property type="entry name" value="MoeA_N"/>
    <property type="match status" value="1"/>
</dbReference>
<dbReference type="SUPFAM" id="SSF63882">
    <property type="entry name" value="MoeA N-terminal region -like"/>
    <property type="match status" value="1"/>
</dbReference>
<dbReference type="EMBL" id="CP002101">
    <property type="protein sequence ID" value="AEH61669.1"/>
    <property type="molecule type" value="Genomic_DNA"/>
</dbReference>
<keyword evidence="2" id="KW-0501">Molybdenum cofactor biosynthesis</keyword>
<proteinExistence type="predicted"/>
<gene>
    <name evidence="4" type="ordered locus">Mzhil_1834</name>
</gene>
<protein>
    <submittedName>
        <fullName evidence="4">Molybdenum cofactor synthesis domain protein</fullName>
    </submittedName>
</protein>
<dbReference type="InterPro" id="IPR005111">
    <property type="entry name" value="MoeA_C_domain_IV"/>
</dbReference>
<organism evidence="4 5">
    <name type="scientific">Methanosalsum zhilinae (strain DSM 4017 / NBRC 107636 / OCM 62 / WeN5)</name>
    <name type="common">Methanohalophilus zhilinae</name>
    <dbReference type="NCBI Taxonomy" id="679901"/>
    <lineage>
        <taxon>Archaea</taxon>
        <taxon>Methanobacteriati</taxon>
        <taxon>Methanobacteriota</taxon>
        <taxon>Stenosarchaea group</taxon>
        <taxon>Methanomicrobia</taxon>
        <taxon>Methanosarcinales</taxon>
        <taxon>Methanosarcinaceae</taxon>
        <taxon>Methanosalsum</taxon>
    </lineage>
</organism>
<dbReference type="HOGENOM" id="CLU_010186_7_2_2"/>
<evidence type="ECO:0000256" key="1">
    <source>
        <dbReference type="ARBA" id="ARBA00005046"/>
    </source>
</evidence>
<dbReference type="RefSeq" id="WP_013899105.1">
    <property type="nucleotide sequence ID" value="NC_015676.1"/>
</dbReference>
<keyword evidence="5" id="KW-1185">Reference proteome</keyword>
<dbReference type="NCBIfam" id="TIGR00177">
    <property type="entry name" value="molyb_syn"/>
    <property type="match status" value="1"/>
</dbReference>
<dbReference type="PANTHER" id="PTHR10192:SF19">
    <property type="entry name" value="MOLYBDOPTERIN BIOSYNTHESIS PROTEIN MJ0666-RELATED"/>
    <property type="match status" value="1"/>
</dbReference>
<comment type="pathway">
    <text evidence="1">Cofactor biosynthesis; molybdopterin biosynthesis.</text>
</comment>